<organism evidence="3">
    <name type="scientific">uncultured Rubrobacteraceae bacterium</name>
    <dbReference type="NCBI Taxonomy" id="349277"/>
    <lineage>
        <taxon>Bacteria</taxon>
        <taxon>Bacillati</taxon>
        <taxon>Actinomycetota</taxon>
        <taxon>Rubrobacteria</taxon>
        <taxon>Rubrobacterales</taxon>
        <taxon>Rubrobacteraceae</taxon>
        <taxon>environmental samples</taxon>
    </lineage>
</organism>
<dbReference type="PANTHER" id="PTHR43794">
    <property type="entry name" value="AMINOHYDROLASE SSNA-RELATED"/>
    <property type="match status" value="1"/>
</dbReference>
<sequence>MPTNPTHPRAVTRYALEGRVATMDASHTDFERGVVYVEGNNIAAVSPTGAPPPLGFEDVEPVGTRGTIYPGLIDLHNHLSYDALFLWDVPAKYTNRDQWGRHPDYRRLISGPMTVLGKTPGYVEAVVRYVECKCLLGGVTTSQGIALFSNQGIARYYQGIVRNVEETGEDDLPDAATRISDVEAADVEAFFGRLRGSSCLLLHLSEGTDEAAREHFEALRRADGSWAITPALAGIHSAALEPEDFRVLGENGGAMVWSPLSNLLLYGETADIGAAQESGVRIGLGSDWSPSGSKNLLGELKVARLVAAERDLGLSNRDLVAMATRDAAGILGWGEALGSVEAGKRADLLVLYGRDGDPYTRLLEAKETAIGLVVIDGVPRVGNERLMGALGLGGSGTERWRVGSAERVLNLAQETANPVVGTLKLDEARDRLREGLRRLPELALRLEEVAPQALTEAAMGVGPGWTLLLDHEEPPGFAIRRHLSLGPEGGPTTPRLAEVQAEAQAASRPLSELLGPLEPDPLTVADDETFLERLSRQRNVPDHVKAGLPALF</sequence>
<dbReference type="AlphaFoldDB" id="A0A6J4S2R8"/>
<keyword evidence="1" id="KW-0378">Hydrolase</keyword>
<evidence type="ECO:0000313" key="3">
    <source>
        <dbReference type="EMBL" id="CAA9487361.1"/>
    </source>
</evidence>
<dbReference type="Pfam" id="PF01979">
    <property type="entry name" value="Amidohydro_1"/>
    <property type="match status" value="1"/>
</dbReference>
<dbReference type="InterPro" id="IPR011059">
    <property type="entry name" value="Metal-dep_hydrolase_composite"/>
</dbReference>
<dbReference type="InterPro" id="IPR006680">
    <property type="entry name" value="Amidohydro-rel"/>
</dbReference>
<proteinExistence type="predicted"/>
<dbReference type="GO" id="GO:0016810">
    <property type="term" value="F:hydrolase activity, acting on carbon-nitrogen (but not peptide) bonds"/>
    <property type="evidence" value="ECO:0007669"/>
    <property type="project" value="InterPro"/>
</dbReference>
<name>A0A6J4S2R8_9ACTN</name>
<feature type="domain" description="Amidohydrolase-related" evidence="2">
    <location>
        <begin position="214"/>
        <end position="376"/>
    </location>
</feature>
<dbReference type="Gene3D" id="2.30.40.10">
    <property type="entry name" value="Urease, subunit C, domain 1"/>
    <property type="match status" value="2"/>
</dbReference>
<protein>
    <recommendedName>
        <fullName evidence="2">Amidohydrolase-related domain-containing protein</fullName>
    </recommendedName>
</protein>
<dbReference type="PANTHER" id="PTHR43794:SF11">
    <property type="entry name" value="AMIDOHYDROLASE-RELATED DOMAIN-CONTAINING PROTEIN"/>
    <property type="match status" value="1"/>
</dbReference>
<dbReference type="InterPro" id="IPR050287">
    <property type="entry name" value="MTA/SAH_deaminase"/>
</dbReference>
<dbReference type="SUPFAM" id="SSF51338">
    <property type="entry name" value="Composite domain of metallo-dependent hydrolases"/>
    <property type="match status" value="1"/>
</dbReference>
<evidence type="ECO:0000256" key="1">
    <source>
        <dbReference type="ARBA" id="ARBA00022801"/>
    </source>
</evidence>
<dbReference type="Gene3D" id="3.20.20.140">
    <property type="entry name" value="Metal-dependent hydrolases"/>
    <property type="match status" value="2"/>
</dbReference>
<accession>A0A6J4S2R8</accession>
<reference evidence="3" key="1">
    <citation type="submission" date="2020-02" db="EMBL/GenBank/DDBJ databases">
        <authorList>
            <person name="Meier V. D."/>
        </authorList>
    </citation>
    <scope>NUCLEOTIDE SEQUENCE</scope>
    <source>
        <strain evidence="3">AVDCRST_MAG05</strain>
    </source>
</reference>
<gene>
    <name evidence="3" type="ORF">AVDCRST_MAG05-1686</name>
</gene>
<dbReference type="EMBL" id="CADCVM010000182">
    <property type="protein sequence ID" value="CAA9487361.1"/>
    <property type="molecule type" value="Genomic_DNA"/>
</dbReference>
<dbReference type="SUPFAM" id="SSF51556">
    <property type="entry name" value="Metallo-dependent hydrolases"/>
    <property type="match status" value="1"/>
</dbReference>
<dbReference type="InterPro" id="IPR032466">
    <property type="entry name" value="Metal_Hydrolase"/>
</dbReference>
<evidence type="ECO:0000259" key="2">
    <source>
        <dbReference type="Pfam" id="PF01979"/>
    </source>
</evidence>